<evidence type="ECO:0000256" key="4">
    <source>
        <dbReference type="ARBA" id="ARBA00022679"/>
    </source>
</evidence>
<name>A0A1H7TJJ0_9SPHI</name>
<gene>
    <name evidence="11" type="ORF">SAMN05421740_111101</name>
</gene>
<evidence type="ECO:0000256" key="8">
    <source>
        <dbReference type="SAM" id="Coils"/>
    </source>
</evidence>
<dbReference type="Pfam" id="PF07568">
    <property type="entry name" value="HisKA_2"/>
    <property type="match status" value="1"/>
</dbReference>
<proteinExistence type="predicted"/>
<keyword evidence="9" id="KW-1133">Transmembrane helix</keyword>
<comment type="catalytic activity">
    <reaction evidence="1">
        <text>ATP + protein L-histidine = ADP + protein N-phospho-L-histidine.</text>
        <dbReference type="EC" id="2.7.13.3"/>
    </reaction>
</comment>
<feature type="transmembrane region" description="Helical" evidence="9">
    <location>
        <begin position="58"/>
        <end position="91"/>
    </location>
</feature>
<evidence type="ECO:0000256" key="9">
    <source>
        <dbReference type="SAM" id="Phobius"/>
    </source>
</evidence>
<evidence type="ECO:0000256" key="1">
    <source>
        <dbReference type="ARBA" id="ARBA00000085"/>
    </source>
</evidence>
<keyword evidence="3" id="KW-0597">Phosphoprotein</keyword>
<keyword evidence="7" id="KW-0067">ATP-binding</keyword>
<dbReference type="Pfam" id="PF02518">
    <property type="entry name" value="HATPase_c"/>
    <property type="match status" value="1"/>
</dbReference>
<dbReference type="InterPro" id="IPR003594">
    <property type="entry name" value="HATPase_dom"/>
</dbReference>
<dbReference type="EC" id="2.7.13.3" evidence="2"/>
<evidence type="ECO:0000256" key="5">
    <source>
        <dbReference type="ARBA" id="ARBA00022741"/>
    </source>
</evidence>
<sequence>MKRLSVLLLLSVCVPILGRGYQIRNDDHRLQRPFTLTTYFSADADATAGAIYQRTGGIINYLLLGAIGIFSSYSFFPVGVIGFYLLVLYVLKQHEVDKLHALQRLHDLQQQHTILIEKKVEERTEQLAETNRQLLEQREQLARSNQQLLEQQTLLLQKNKHIETLLDELSHRAKNNLQMLYSLNTLQLPMVKDQAGKQILNEMRARIKSMILVNEYLVGFNKDKTVSLAALVKDIVNHIQQIYDRDKRVTITSSIQPDIQCDASMALPFGLIITELFTNVYKHAFPPGFQRQPTVRLSLSEWQGAISFRFEDNGIGATSPKQAQSMGLSLIRGLIRQLKGTVMVRREHGFRYHFIFLTPINHAYFNY</sequence>
<dbReference type="GO" id="GO:0005524">
    <property type="term" value="F:ATP binding"/>
    <property type="evidence" value="ECO:0007669"/>
    <property type="project" value="UniProtKB-KW"/>
</dbReference>
<keyword evidence="4" id="KW-0808">Transferase</keyword>
<dbReference type="InterPro" id="IPR005467">
    <property type="entry name" value="His_kinase_dom"/>
</dbReference>
<keyword evidence="9" id="KW-0472">Membrane</keyword>
<dbReference type="EMBL" id="FNZR01000011">
    <property type="protein sequence ID" value="SEL84848.1"/>
    <property type="molecule type" value="Genomic_DNA"/>
</dbReference>
<evidence type="ECO:0000259" key="10">
    <source>
        <dbReference type="PROSITE" id="PS50109"/>
    </source>
</evidence>
<keyword evidence="12" id="KW-1185">Reference proteome</keyword>
<dbReference type="AlphaFoldDB" id="A0A1H7TJJ0"/>
<accession>A0A1H7TJJ0</accession>
<keyword evidence="5" id="KW-0547">Nucleotide-binding</keyword>
<keyword evidence="9" id="KW-0812">Transmembrane</keyword>
<evidence type="ECO:0000313" key="12">
    <source>
        <dbReference type="Proteomes" id="UP000198916"/>
    </source>
</evidence>
<feature type="domain" description="Histidine kinase" evidence="10">
    <location>
        <begin position="168"/>
        <end position="362"/>
    </location>
</feature>
<dbReference type="PANTHER" id="PTHR41523">
    <property type="entry name" value="TWO-COMPONENT SYSTEM SENSOR PROTEIN"/>
    <property type="match status" value="1"/>
</dbReference>
<dbReference type="STRING" id="332977.SAMN05421740_111101"/>
<dbReference type="InterPro" id="IPR036890">
    <property type="entry name" value="HATPase_C_sf"/>
</dbReference>
<evidence type="ECO:0000256" key="6">
    <source>
        <dbReference type="ARBA" id="ARBA00022777"/>
    </source>
</evidence>
<dbReference type="InterPro" id="IPR011495">
    <property type="entry name" value="Sig_transdc_His_kin_sub2_dim/P"/>
</dbReference>
<evidence type="ECO:0000256" key="2">
    <source>
        <dbReference type="ARBA" id="ARBA00012438"/>
    </source>
</evidence>
<evidence type="ECO:0000256" key="3">
    <source>
        <dbReference type="ARBA" id="ARBA00022553"/>
    </source>
</evidence>
<dbReference type="Gene3D" id="3.30.565.10">
    <property type="entry name" value="Histidine kinase-like ATPase, C-terminal domain"/>
    <property type="match status" value="1"/>
</dbReference>
<dbReference type="PROSITE" id="PS50109">
    <property type="entry name" value="HIS_KIN"/>
    <property type="match status" value="1"/>
</dbReference>
<keyword evidence="6 11" id="KW-0418">Kinase</keyword>
<keyword evidence="8" id="KW-0175">Coiled coil</keyword>
<feature type="coiled-coil region" evidence="8">
    <location>
        <begin position="91"/>
        <end position="151"/>
    </location>
</feature>
<organism evidence="11 12">
    <name type="scientific">Parapedobacter koreensis</name>
    <dbReference type="NCBI Taxonomy" id="332977"/>
    <lineage>
        <taxon>Bacteria</taxon>
        <taxon>Pseudomonadati</taxon>
        <taxon>Bacteroidota</taxon>
        <taxon>Sphingobacteriia</taxon>
        <taxon>Sphingobacteriales</taxon>
        <taxon>Sphingobacteriaceae</taxon>
        <taxon>Parapedobacter</taxon>
    </lineage>
</organism>
<dbReference type="Proteomes" id="UP000198916">
    <property type="component" value="Unassembled WGS sequence"/>
</dbReference>
<protein>
    <recommendedName>
        <fullName evidence="2">histidine kinase</fullName>
        <ecNumber evidence="2">2.7.13.3</ecNumber>
    </recommendedName>
</protein>
<evidence type="ECO:0000256" key="7">
    <source>
        <dbReference type="ARBA" id="ARBA00022840"/>
    </source>
</evidence>
<dbReference type="GO" id="GO:0004673">
    <property type="term" value="F:protein histidine kinase activity"/>
    <property type="evidence" value="ECO:0007669"/>
    <property type="project" value="UniProtKB-EC"/>
</dbReference>
<reference evidence="12" key="1">
    <citation type="submission" date="2016-10" db="EMBL/GenBank/DDBJ databases">
        <authorList>
            <person name="Varghese N."/>
            <person name="Submissions S."/>
        </authorList>
    </citation>
    <scope>NUCLEOTIDE SEQUENCE [LARGE SCALE GENOMIC DNA]</scope>
    <source>
        <strain evidence="12">Jip14</strain>
    </source>
</reference>
<dbReference type="PANTHER" id="PTHR41523:SF8">
    <property type="entry name" value="ETHYLENE RESPONSE SENSOR PROTEIN"/>
    <property type="match status" value="1"/>
</dbReference>
<evidence type="ECO:0000313" key="11">
    <source>
        <dbReference type="EMBL" id="SEL84848.1"/>
    </source>
</evidence>
<dbReference type="SUPFAM" id="SSF55874">
    <property type="entry name" value="ATPase domain of HSP90 chaperone/DNA topoisomerase II/histidine kinase"/>
    <property type="match status" value="1"/>
</dbReference>